<dbReference type="OrthoDB" id="1046391at2"/>
<evidence type="ECO:0000313" key="3">
    <source>
        <dbReference type="EMBL" id="KAB4240465.1"/>
    </source>
</evidence>
<dbReference type="EMBL" id="WCTM01000009">
    <property type="protein sequence ID" value="KAB4240465.1"/>
    <property type="molecule type" value="Genomic_DNA"/>
</dbReference>
<sequence length="360" mass="41143">MMNKTKIKRYMKHYPDLLLLFALLSVTTMIKAQISIRPYSEWEATQFVAVNGHQPEDYVKPDNNWEILYNLRTPRTQAELREMGIKCSDSQLLLLEVGGLVSKTKGKWEATIPILDKEQTNSLRSLSKEIAESMYVKTKADFISLAQTISEMGFKNNVLSLVFSYLLDGKMWTKLVLFEDVDNYTSWSGCYWVLYESRNGFACGTNGFGEQNLILTYINSGIAPDNDIMDHCADEIAQFGKVTDAKLVSQLKPYGLVDDNGDVLFPIIKKRQDRFHQITEKLVNSISAELKNNCGSLASQYGIDNEKVAMVMLYHEVMWDLVDNLIQDRIIFTPAIFKDEESNKERLNEVVFFIEGGLMQ</sequence>
<dbReference type="EMBL" id="WCUA01000012">
    <property type="protein sequence ID" value="KAB4184830.1"/>
    <property type="molecule type" value="Genomic_DNA"/>
</dbReference>
<reference evidence="4 5" key="1">
    <citation type="journal article" date="2019" name="Nat. Med.">
        <title>A library of human gut bacterial isolates paired with longitudinal multiomics data enables mechanistic microbiome research.</title>
        <authorList>
            <person name="Poyet M."/>
            <person name="Groussin M."/>
            <person name="Gibbons S.M."/>
            <person name="Avila-Pacheco J."/>
            <person name="Jiang X."/>
            <person name="Kearney S.M."/>
            <person name="Perrotta A.R."/>
            <person name="Berdy B."/>
            <person name="Zhao S."/>
            <person name="Lieberman T.D."/>
            <person name="Swanson P.K."/>
            <person name="Smith M."/>
            <person name="Roesemann S."/>
            <person name="Alexander J.E."/>
            <person name="Rich S.A."/>
            <person name="Livny J."/>
            <person name="Vlamakis H."/>
            <person name="Clish C."/>
            <person name="Bullock K."/>
            <person name="Deik A."/>
            <person name="Scott J."/>
            <person name="Pierce K.A."/>
            <person name="Xavier R.J."/>
            <person name="Alm E.J."/>
        </authorList>
    </citation>
    <scope>NUCLEOTIDE SEQUENCE [LARGE SCALE GENOMIC DNA]</scope>
    <source>
        <strain evidence="1 5">BIOML-A21</strain>
        <strain evidence="2 6">BIOML-A5</strain>
        <strain evidence="3 4">BIOML-A6</strain>
    </source>
</reference>
<dbReference type="Proteomes" id="UP000442334">
    <property type="component" value="Unassembled WGS sequence"/>
</dbReference>
<organism evidence="3 4">
    <name type="scientific">Bacteroides uniformis</name>
    <dbReference type="NCBI Taxonomy" id="820"/>
    <lineage>
        <taxon>Bacteria</taxon>
        <taxon>Pseudomonadati</taxon>
        <taxon>Bacteroidota</taxon>
        <taxon>Bacteroidia</taxon>
        <taxon>Bacteroidales</taxon>
        <taxon>Bacteroidaceae</taxon>
        <taxon>Bacteroides</taxon>
    </lineage>
</organism>
<accession>A0A139K7T1</accession>
<protein>
    <submittedName>
        <fullName evidence="3">Uncharacterized protein</fullName>
    </submittedName>
</protein>
<dbReference type="STRING" id="820.ERS852554_00760"/>
<gene>
    <name evidence="3" type="ORF">GAP41_15005</name>
    <name evidence="2" type="ORF">GAP47_08525</name>
    <name evidence="1" type="ORF">GAQ34_12430</name>
</gene>
<comment type="caution">
    <text evidence="3">The sequence shown here is derived from an EMBL/GenBank/DDBJ whole genome shotgun (WGS) entry which is preliminary data.</text>
</comment>
<evidence type="ECO:0000313" key="1">
    <source>
        <dbReference type="EMBL" id="KAB4184830.1"/>
    </source>
</evidence>
<dbReference type="EMBL" id="WCTL01000006">
    <property type="protein sequence ID" value="KAB4237318.1"/>
    <property type="molecule type" value="Genomic_DNA"/>
</dbReference>
<name>A0A139K7T1_BACUN</name>
<dbReference type="Proteomes" id="UP000462376">
    <property type="component" value="Unassembled WGS sequence"/>
</dbReference>
<evidence type="ECO:0000313" key="2">
    <source>
        <dbReference type="EMBL" id="KAB4237318.1"/>
    </source>
</evidence>
<evidence type="ECO:0000313" key="5">
    <source>
        <dbReference type="Proteomes" id="UP000442334"/>
    </source>
</evidence>
<dbReference type="AlphaFoldDB" id="A0A139K7T1"/>
<proteinExistence type="predicted"/>
<dbReference type="RefSeq" id="WP_057098080.1">
    <property type="nucleotide sequence ID" value="NZ_CAXSUA010000006.1"/>
</dbReference>
<evidence type="ECO:0000313" key="4">
    <source>
        <dbReference type="Proteomes" id="UP000431575"/>
    </source>
</evidence>
<evidence type="ECO:0000313" key="6">
    <source>
        <dbReference type="Proteomes" id="UP000462376"/>
    </source>
</evidence>
<dbReference type="Proteomes" id="UP000431575">
    <property type="component" value="Unassembled WGS sequence"/>
</dbReference>